<organism evidence="1 2">
    <name type="scientific">Pleurodeles waltl</name>
    <name type="common">Iberian ribbed newt</name>
    <dbReference type="NCBI Taxonomy" id="8319"/>
    <lineage>
        <taxon>Eukaryota</taxon>
        <taxon>Metazoa</taxon>
        <taxon>Chordata</taxon>
        <taxon>Craniata</taxon>
        <taxon>Vertebrata</taxon>
        <taxon>Euteleostomi</taxon>
        <taxon>Amphibia</taxon>
        <taxon>Batrachia</taxon>
        <taxon>Caudata</taxon>
        <taxon>Salamandroidea</taxon>
        <taxon>Salamandridae</taxon>
        <taxon>Pleurodelinae</taxon>
        <taxon>Pleurodeles</taxon>
    </lineage>
</organism>
<evidence type="ECO:0000313" key="2">
    <source>
        <dbReference type="Proteomes" id="UP001066276"/>
    </source>
</evidence>
<reference evidence="1" key="1">
    <citation type="journal article" date="2022" name="bioRxiv">
        <title>Sequencing and chromosome-scale assembly of the giantPleurodeles waltlgenome.</title>
        <authorList>
            <person name="Brown T."/>
            <person name="Elewa A."/>
            <person name="Iarovenko S."/>
            <person name="Subramanian E."/>
            <person name="Araus A.J."/>
            <person name="Petzold A."/>
            <person name="Susuki M."/>
            <person name="Suzuki K.-i.T."/>
            <person name="Hayashi T."/>
            <person name="Toyoda A."/>
            <person name="Oliveira C."/>
            <person name="Osipova E."/>
            <person name="Leigh N.D."/>
            <person name="Simon A."/>
            <person name="Yun M.H."/>
        </authorList>
    </citation>
    <scope>NUCLEOTIDE SEQUENCE</scope>
    <source>
        <strain evidence="1">20211129_DDA</strain>
        <tissue evidence="1">Liver</tissue>
    </source>
</reference>
<sequence length="84" mass="9655">MPFTGRREVLSTGCEVDRCYATGTDSKWRTRTETEPGNTPLIRCREANAKRNREITVYPGRLTFQTPLVKGLDLQYSEKFLLTL</sequence>
<keyword evidence="2" id="KW-1185">Reference proteome</keyword>
<dbReference type="EMBL" id="JANPWB010000013">
    <property type="protein sequence ID" value="KAJ1104660.1"/>
    <property type="molecule type" value="Genomic_DNA"/>
</dbReference>
<dbReference type="Proteomes" id="UP001066276">
    <property type="component" value="Chromosome 9"/>
</dbReference>
<protein>
    <submittedName>
        <fullName evidence="1">Uncharacterized protein</fullName>
    </submittedName>
</protein>
<gene>
    <name evidence="1" type="ORF">NDU88_002070</name>
</gene>
<proteinExistence type="predicted"/>
<accession>A0AAV7MWC6</accession>
<comment type="caution">
    <text evidence="1">The sequence shown here is derived from an EMBL/GenBank/DDBJ whole genome shotgun (WGS) entry which is preliminary data.</text>
</comment>
<name>A0AAV7MWC6_PLEWA</name>
<dbReference type="AlphaFoldDB" id="A0AAV7MWC6"/>
<evidence type="ECO:0000313" key="1">
    <source>
        <dbReference type="EMBL" id="KAJ1104660.1"/>
    </source>
</evidence>